<reference evidence="4 5" key="1">
    <citation type="submission" date="2017-11" db="EMBL/GenBank/DDBJ databases">
        <title>De novo assembly and phasing of dikaryotic genomes from two isolates of Puccinia coronata f. sp. avenae, the causal agent of oat crown rust.</title>
        <authorList>
            <person name="Miller M.E."/>
            <person name="Zhang Y."/>
            <person name="Omidvar V."/>
            <person name="Sperschneider J."/>
            <person name="Schwessinger B."/>
            <person name="Raley C."/>
            <person name="Palmer J.M."/>
            <person name="Garnica D."/>
            <person name="Upadhyaya N."/>
            <person name="Rathjen J."/>
            <person name="Taylor J.M."/>
            <person name="Park R.F."/>
            <person name="Dodds P.N."/>
            <person name="Hirsch C.D."/>
            <person name="Kianian S.F."/>
            <person name="Figueroa M."/>
        </authorList>
    </citation>
    <scope>NUCLEOTIDE SEQUENCE [LARGE SCALE GENOMIC DNA]</scope>
    <source>
        <strain evidence="3">12NC29</strain>
        <strain evidence="2">12SD80</strain>
    </source>
</reference>
<dbReference type="Proteomes" id="UP000235392">
    <property type="component" value="Unassembled WGS sequence"/>
</dbReference>
<feature type="region of interest" description="Disordered" evidence="1">
    <location>
        <begin position="84"/>
        <end position="103"/>
    </location>
</feature>
<keyword evidence="4" id="KW-1185">Reference proteome</keyword>
<dbReference type="EMBL" id="PGCI01000140">
    <property type="protein sequence ID" value="PLW37613.1"/>
    <property type="molecule type" value="Genomic_DNA"/>
</dbReference>
<dbReference type="EMBL" id="PGCJ01000040">
    <property type="protein sequence ID" value="PLW54854.1"/>
    <property type="molecule type" value="Genomic_DNA"/>
</dbReference>
<evidence type="ECO:0000313" key="3">
    <source>
        <dbReference type="EMBL" id="PLW54854.1"/>
    </source>
</evidence>
<proteinExistence type="predicted"/>
<dbReference type="Proteomes" id="UP000235388">
    <property type="component" value="Unassembled WGS sequence"/>
</dbReference>
<organism evidence="3 4">
    <name type="scientific">Puccinia coronata f. sp. avenae</name>
    <dbReference type="NCBI Taxonomy" id="200324"/>
    <lineage>
        <taxon>Eukaryota</taxon>
        <taxon>Fungi</taxon>
        <taxon>Dikarya</taxon>
        <taxon>Basidiomycota</taxon>
        <taxon>Pucciniomycotina</taxon>
        <taxon>Pucciniomycetes</taxon>
        <taxon>Pucciniales</taxon>
        <taxon>Pucciniaceae</taxon>
        <taxon>Puccinia</taxon>
    </lineage>
</organism>
<evidence type="ECO:0000313" key="4">
    <source>
        <dbReference type="Proteomes" id="UP000235388"/>
    </source>
</evidence>
<evidence type="ECO:0000256" key="1">
    <source>
        <dbReference type="SAM" id="MobiDB-lite"/>
    </source>
</evidence>
<accession>A0A2N5VXX8</accession>
<comment type="caution">
    <text evidence="3">The sequence shown here is derived from an EMBL/GenBank/DDBJ whole genome shotgun (WGS) entry which is preliminary data.</text>
</comment>
<gene>
    <name evidence="3" type="ORF">PCANC_05693</name>
    <name evidence="2" type="ORF">PCASD_09047</name>
</gene>
<evidence type="ECO:0000313" key="2">
    <source>
        <dbReference type="EMBL" id="PLW37613.1"/>
    </source>
</evidence>
<sequence>MFRLVCGARASVTEARSDPAASQNLGSQGRRIITRASSLGWRRDGTARRQVSIGGTCISAGSCLPHKSQGLWRRGGEAVAPTARDRLASSGGSPREVSSPRRSQSWAFKYSNYEHDTRSPKQARGKEDRVSSFLEFFSQQHTFRPERRSSAFRQLHISTSGFHCKTRLTPWKITEELPCSRQEGPGGTVDI</sequence>
<protein>
    <submittedName>
        <fullName evidence="3">Uncharacterized protein</fullName>
    </submittedName>
</protein>
<name>A0A2N5VXX8_9BASI</name>
<evidence type="ECO:0000313" key="5">
    <source>
        <dbReference type="Proteomes" id="UP000235392"/>
    </source>
</evidence>
<dbReference type="AlphaFoldDB" id="A0A2N5VXX8"/>